<keyword evidence="5" id="KW-0234">DNA repair</keyword>
<evidence type="ECO:0000256" key="3">
    <source>
        <dbReference type="ARBA" id="ARBA00022801"/>
    </source>
</evidence>
<protein>
    <submittedName>
        <fullName evidence="7">DNA-3-methyladenine glycosylase</fullName>
    </submittedName>
</protein>
<dbReference type="GO" id="GO:0008725">
    <property type="term" value="F:DNA-3-methyladenine glycosylase activity"/>
    <property type="evidence" value="ECO:0007669"/>
    <property type="project" value="InterPro"/>
</dbReference>
<sequence length="202" mass="23591">MGEPTRCDWNSIDDPLYRTYHDTEWGVPVHDDRRIFEYLILEGFQAGLSWYTVLKKRSNFRKAFDDFNPETIAGYDSEKISQILSDPSIIRNRLKVESAVNNAKAFLKVQKEFGSFDRYIWGFVDYRPILNRWRSTKEVPSTSPISDKLSRDLVSRGFRFVGSTICYAHMQATGMVNDHLISCFRYREIIDSLGLKGYTKYP</sequence>
<evidence type="ECO:0000256" key="5">
    <source>
        <dbReference type="ARBA" id="ARBA00023204"/>
    </source>
</evidence>
<organism evidence="7 8">
    <name type="scientific">Candidatus Marsarchaeota G2 archaeon OSP_D</name>
    <dbReference type="NCBI Taxonomy" id="1978157"/>
    <lineage>
        <taxon>Archaea</taxon>
        <taxon>Candidatus Marsarchaeota</taxon>
        <taxon>Candidatus Marsarchaeota group 2</taxon>
    </lineage>
</organism>
<keyword evidence="2" id="KW-0227">DNA damage</keyword>
<dbReference type="GO" id="GO:0046872">
    <property type="term" value="F:metal ion binding"/>
    <property type="evidence" value="ECO:0007669"/>
    <property type="project" value="UniProtKB-KW"/>
</dbReference>
<evidence type="ECO:0000313" key="7">
    <source>
        <dbReference type="EMBL" id="PSN87846.1"/>
    </source>
</evidence>
<dbReference type="InterPro" id="IPR011257">
    <property type="entry name" value="DNA_glycosylase"/>
</dbReference>
<accession>A0A2R6AN88</accession>
<reference evidence="7 8" key="1">
    <citation type="submission" date="2017-04" db="EMBL/GenBank/DDBJ databases">
        <title>Novel microbial lineages endemic to geothermal iron-oxide mats fill important gaps in the evolutionary history of Archaea.</title>
        <authorList>
            <person name="Jay Z.J."/>
            <person name="Beam J.P."/>
            <person name="Dlakic M."/>
            <person name="Rusch D.B."/>
            <person name="Kozubal M.A."/>
            <person name="Inskeep W.P."/>
        </authorList>
    </citation>
    <scope>NUCLEOTIDE SEQUENCE [LARGE SCALE GENOMIC DNA]</scope>
    <source>
        <strain evidence="7">OSP_D</strain>
    </source>
</reference>
<feature type="binding site" evidence="6">
    <location>
        <position position="179"/>
    </location>
    <ligand>
        <name>Zn(2+)</name>
        <dbReference type="ChEBI" id="CHEBI:29105"/>
    </ligand>
</feature>
<evidence type="ECO:0000256" key="6">
    <source>
        <dbReference type="PIRSR" id="PIRSR605019-1"/>
    </source>
</evidence>
<evidence type="ECO:0000256" key="2">
    <source>
        <dbReference type="ARBA" id="ARBA00022763"/>
    </source>
</evidence>
<feature type="binding site" evidence="6">
    <location>
        <position position="7"/>
    </location>
    <ligand>
        <name>Zn(2+)</name>
        <dbReference type="ChEBI" id="CHEBI:29105"/>
    </ligand>
</feature>
<dbReference type="PANTHER" id="PTHR31116:SF29">
    <property type="entry name" value="DNA GLYCOSYLASE SUPERFAMILY PROTEIN"/>
    <property type="match status" value="1"/>
</dbReference>
<dbReference type="FunFam" id="1.10.340.30:FF:000009">
    <property type="entry name" value="DNA-3-methyladenine glycosylase I"/>
    <property type="match status" value="1"/>
</dbReference>
<keyword evidence="4 6" id="KW-0862">Zinc</keyword>
<dbReference type="AlphaFoldDB" id="A0A2R6AN88"/>
<dbReference type="Proteomes" id="UP000240322">
    <property type="component" value="Unassembled WGS sequence"/>
</dbReference>
<keyword evidence="1 6" id="KW-0479">Metal-binding</keyword>
<dbReference type="EMBL" id="NEXE01000143">
    <property type="protein sequence ID" value="PSN87846.1"/>
    <property type="molecule type" value="Genomic_DNA"/>
</dbReference>
<proteinExistence type="predicted"/>
<dbReference type="Gene3D" id="1.10.340.30">
    <property type="entry name" value="Hypothetical protein, domain 2"/>
    <property type="match status" value="1"/>
</dbReference>
<evidence type="ECO:0000313" key="8">
    <source>
        <dbReference type="Proteomes" id="UP000240322"/>
    </source>
</evidence>
<evidence type="ECO:0000256" key="4">
    <source>
        <dbReference type="ARBA" id="ARBA00022833"/>
    </source>
</evidence>
<evidence type="ECO:0000256" key="1">
    <source>
        <dbReference type="ARBA" id="ARBA00022723"/>
    </source>
</evidence>
<comment type="caution">
    <text evidence="7">The sequence shown here is derived from an EMBL/GenBank/DDBJ whole genome shotgun (WGS) entry which is preliminary data.</text>
</comment>
<feature type="binding site" evidence="6">
    <location>
        <position position="183"/>
    </location>
    <ligand>
        <name>Zn(2+)</name>
        <dbReference type="ChEBI" id="CHEBI:29105"/>
    </ligand>
</feature>
<keyword evidence="3" id="KW-0378">Hydrolase</keyword>
<dbReference type="Pfam" id="PF03352">
    <property type="entry name" value="Adenine_glyco"/>
    <property type="match status" value="1"/>
</dbReference>
<name>A0A2R6AN88_9ARCH</name>
<dbReference type="PANTHER" id="PTHR31116">
    <property type="entry name" value="OS04G0501200 PROTEIN"/>
    <property type="match status" value="1"/>
</dbReference>
<dbReference type="SUPFAM" id="SSF48150">
    <property type="entry name" value="DNA-glycosylase"/>
    <property type="match status" value="1"/>
</dbReference>
<feature type="binding site" evidence="6">
    <location>
        <position position="21"/>
    </location>
    <ligand>
        <name>Zn(2+)</name>
        <dbReference type="ChEBI" id="CHEBI:29105"/>
    </ligand>
</feature>
<dbReference type="InterPro" id="IPR005019">
    <property type="entry name" value="Adenine_glyco"/>
</dbReference>
<dbReference type="GO" id="GO:0006284">
    <property type="term" value="P:base-excision repair"/>
    <property type="evidence" value="ECO:0007669"/>
    <property type="project" value="InterPro"/>
</dbReference>
<gene>
    <name evidence="7" type="ORF">B9Q03_09985</name>
</gene>